<dbReference type="InterPro" id="IPR036259">
    <property type="entry name" value="MFS_trans_sf"/>
</dbReference>
<dbReference type="RefSeq" id="WP_160150626.1">
    <property type="nucleotide sequence ID" value="NZ_FNVT01000019.1"/>
</dbReference>
<feature type="transmembrane region" description="Helical" evidence="6">
    <location>
        <begin position="362"/>
        <end position="380"/>
    </location>
</feature>
<feature type="transmembrane region" description="Helical" evidence="6">
    <location>
        <begin position="386"/>
        <end position="407"/>
    </location>
</feature>
<dbReference type="GO" id="GO:0022857">
    <property type="term" value="F:transmembrane transporter activity"/>
    <property type="evidence" value="ECO:0007669"/>
    <property type="project" value="InterPro"/>
</dbReference>
<keyword evidence="5 6" id="KW-0472">Membrane</keyword>
<evidence type="ECO:0000256" key="2">
    <source>
        <dbReference type="ARBA" id="ARBA00022475"/>
    </source>
</evidence>
<keyword evidence="8" id="KW-1185">Reference proteome</keyword>
<evidence type="ECO:0000256" key="4">
    <source>
        <dbReference type="ARBA" id="ARBA00022989"/>
    </source>
</evidence>
<keyword evidence="3 6" id="KW-0812">Transmembrane</keyword>
<feature type="transmembrane region" description="Helical" evidence="6">
    <location>
        <begin position="79"/>
        <end position="99"/>
    </location>
</feature>
<dbReference type="AlphaFoldDB" id="A0A1H6EWE1"/>
<organism evidence="7 8">
    <name type="scientific">Nonomuraea solani</name>
    <dbReference type="NCBI Taxonomy" id="1144553"/>
    <lineage>
        <taxon>Bacteria</taxon>
        <taxon>Bacillati</taxon>
        <taxon>Actinomycetota</taxon>
        <taxon>Actinomycetes</taxon>
        <taxon>Streptosporangiales</taxon>
        <taxon>Streptosporangiaceae</taxon>
        <taxon>Nonomuraea</taxon>
    </lineage>
</organism>
<proteinExistence type="predicted"/>
<evidence type="ECO:0000256" key="3">
    <source>
        <dbReference type="ARBA" id="ARBA00022692"/>
    </source>
</evidence>
<protein>
    <submittedName>
        <fullName evidence="7">Predicted arabinose efflux permease, MFS family</fullName>
    </submittedName>
</protein>
<feature type="transmembrane region" description="Helical" evidence="6">
    <location>
        <begin position="225"/>
        <end position="250"/>
    </location>
</feature>
<accession>A0A1H6EWE1</accession>
<evidence type="ECO:0000256" key="5">
    <source>
        <dbReference type="ARBA" id="ARBA00023136"/>
    </source>
</evidence>
<comment type="subcellular location">
    <subcellularLocation>
        <location evidence="1">Cell membrane</location>
        <topology evidence="1">Multi-pass membrane protein</topology>
    </subcellularLocation>
</comment>
<dbReference type="OrthoDB" id="3542743at2"/>
<dbReference type="EMBL" id="FNVT01000019">
    <property type="protein sequence ID" value="SEH01235.1"/>
    <property type="molecule type" value="Genomic_DNA"/>
</dbReference>
<dbReference type="PANTHER" id="PTHR23513:SF6">
    <property type="entry name" value="MAJOR FACILITATOR SUPERFAMILY ASSOCIATED DOMAIN-CONTAINING PROTEIN"/>
    <property type="match status" value="1"/>
</dbReference>
<dbReference type="Pfam" id="PF07690">
    <property type="entry name" value="MFS_1"/>
    <property type="match status" value="1"/>
</dbReference>
<dbReference type="InterPro" id="IPR011701">
    <property type="entry name" value="MFS"/>
</dbReference>
<evidence type="ECO:0000313" key="7">
    <source>
        <dbReference type="EMBL" id="SEH01235.1"/>
    </source>
</evidence>
<dbReference type="Proteomes" id="UP000236732">
    <property type="component" value="Unassembled WGS sequence"/>
</dbReference>
<evidence type="ECO:0000256" key="6">
    <source>
        <dbReference type="SAM" id="Phobius"/>
    </source>
</evidence>
<evidence type="ECO:0000256" key="1">
    <source>
        <dbReference type="ARBA" id="ARBA00004651"/>
    </source>
</evidence>
<keyword evidence="4 6" id="KW-1133">Transmembrane helix</keyword>
<feature type="transmembrane region" description="Helical" evidence="6">
    <location>
        <begin position="48"/>
        <end position="67"/>
    </location>
</feature>
<dbReference type="CDD" id="cd06173">
    <property type="entry name" value="MFS_MefA_like"/>
    <property type="match status" value="1"/>
</dbReference>
<feature type="transmembrane region" description="Helical" evidence="6">
    <location>
        <begin position="292"/>
        <end position="310"/>
    </location>
</feature>
<dbReference type="PANTHER" id="PTHR23513">
    <property type="entry name" value="INTEGRAL MEMBRANE EFFLUX PROTEIN-RELATED"/>
    <property type="match status" value="1"/>
</dbReference>
<sequence length="429" mass="45524">MAELERTGAWQRDFRLLWSGSAISQLGSVSATVTAPLLALSLTGSPVFAGWVTAAGTLPRILLHLPVGVLIDHSDRRRVLIVTMTARLVLAASVVAAMLTTELTVFLLPAIAVLQGVCLVVCGTAETTLIPRLVPGERLPGAMARNEGRVHGAGLLGRPLGGLLYDLHHALPFLMETLTSCLSVVAFAKMRKEPAEPAGRRQALRMAGRAQELRAGLRFLGEDRLLLSVLVVCALANFCFQTLGLVLVMVAHQQQLSMFVIGCLIAASGFGGVVGAFTAPRLLRRQKDQRKMIVQSVWSWMALSLVLALMEPGTLFYAVFALPLVWGGIGFTGAHLNVALALYQAERVPQHLYGRVTGAGRFLSGSAVPLGALASGYVIAELGTQDAVILVAVVVAALAVAITIMAPRPVERCTRVRAALAWVARGGRG</sequence>
<feature type="transmembrane region" description="Helical" evidence="6">
    <location>
        <begin position="256"/>
        <end position="280"/>
    </location>
</feature>
<dbReference type="GO" id="GO:0005886">
    <property type="term" value="C:plasma membrane"/>
    <property type="evidence" value="ECO:0007669"/>
    <property type="project" value="UniProtKB-SubCell"/>
</dbReference>
<dbReference type="SUPFAM" id="SSF103473">
    <property type="entry name" value="MFS general substrate transporter"/>
    <property type="match status" value="1"/>
</dbReference>
<feature type="transmembrane region" description="Helical" evidence="6">
    <location>
        <begin position="316"/>
        <end position="342"/>
    </location>
</feature>
<reference evidence="7 8" key="1">
    <citation type="submission" date="2016-10" db="EMBL/GenBank/DDBJ databases">
        <authorList>
            <person name="de Groot N.N."/>
        </authorList>
    </citation>
    <scope>NUCLEOTIDE SEQUENCE [LARGE SCALE GENOMIC DNA]</scope>
    <source>
        <strain evidence="7 8">CGMCC 4.7037</strain>
    </source>
</reference>
<evidence type="ECO:0000313" key="8">
    <source>
        <dbReference type="Proteomes" id="UP000236732"/>
    </source>
</evidence>
<keyword evidence="2" id="KW-1003">Cell membrane</keyword>
<gene>
    <name evidence="7" type="ORF">SAMN05444920_119165</name>
</gene>
<name>A0A1H6EWE1_9ACTN</name>
<feature type="transmembrane region" description="Helical" evidence="6">
    <location>
        <begin position="105"/>
        <end position="125"/>
    </location>
</feature>
<dbReference type="Gene3D" id="1.20.1250.20">
    <property type="entry name" value="MFS general substrate transporter like domains"/>
    <property type="match status" value="1"/>
</dbReference>
<feature type="transmembrane region" description="Helical" evidence="6">
    <location>
        <begin position="16"/>
        <end position="42"/>
    </location>
</feature>